<dbReference type="Proteomes" id="UP001271648">
    <property type="component" value="Unassembled WGS sequence"/>
</dbReference>
<evidence type="ECO:0000313" key="2">
    <source>
        <dbReference type="EMBL" id="MDW0117892.1"/>
    </source>
</evidence>
<evidence type="ECO:0000256" key="1">
    <source>
        <dbReference type="SAM" id="MobiDB-lite"/>
    </source>
</evidence>
<reference evidence="2 3" key="1">
    <citation type="submission" date="2023-06" db="EMBL/GenBank/DDBJ databases">
        <title>Sporosarcina sp. nov., isolated from Korean traditional fermented seafood 'Jeotgal'.</title>
        <authorList>
            <person name="Yang A.I."/>
            <person name="Shin N.-R."/>
        </authorList>
    </citation>
    <scope>NUCLEOTIDE SEQUENCE [LARGE SCALE GENOMIC DNA]</scope>
    <source>
        <strain evidence="2 3">KCTC43456</strain>
    </source>
</reference>
<evidence type="ECO:0000313" key="3">
    <source>
        <dbReference type="Proteomes" id="UP001271648"/>
    </source>
</evidence>
<sequence>MEDNNSREQLNELSGQLMDLFVSDLFTKNKVDIEKVKARITDDQRENLRQTVEQLKAQVEDFLESRTVLKVEESEGKTEGQAATNPLREAILQRKQMKRNNKNNTNR</sequence>
<accession>A0AAW9A9N7</accession>
<organism evidence="2 3">
    <name type="scientific">Sporosarcina thermotolerans</name>
    <dbReference type="NCBI Taxonomy" id="633404"/>
    <lineage>
        <taxon>Bacteria</taxon>
        <taxon>Bacillati</taxon>
        <taxon>Bacillota</taxon>
        <taxon>Bacilli</taxon>
        <taxon>Bacillales</taxon>
        <taxon>Caryophanaceae</taxon>
        <taxon>Sporosarcina</taxon>
    </lineage>
</organism>
<protein>
    <recommendedName>
        <fullName evidence="4">Spore coat protein</fullName>
    </recommendedName>
</protein>
<keyword evidence="3" id="KW-1185">Reference proteome</keyword>
<dbReference type="RefSeq" id="WP_283734014.1">
    <property type="nucleotide sequence ID" value="NZ_CP125968.1"/>
</dbReference>
<dbReference type="EMBL" id="JAUBDJ010000008">
    <property type="protein sequence ID" value="MDW0117892.1"/>
    <property type="molecule type" value="Genomic_DNA"/>
</dbReference>
<feature type="region of interest" description="Disordered" evidence="1">
    <location>
        <begin position="72"/>
        <end position="107"/>
    </location>
</feature>
<gene>
    <name evidence="2" type="ORF">QTL97_13175</name>
</gene>
<name>A0AAW9A9N7_9BACL</name>
<proteinExistence type="predicted"/>
<dbReference type="AlphaFoldDB" id="A0AAW9A9N7"/>
<comment type="caution">
    <text evidence="2">The sequence shown here is derived from an EMBL/GenBank/DDBJ whole genome shotgun (WGS) entry which is preliminary data.</text>
</comment>
<evidence type="ECO:0008006" key="4">
    <source>
        <dbReference type="Google" id="ProtNLM"/>
    </source>
</evidence>